<evidence type="ECO:0000259" key="1">
    <source>
        <dbReference type="PROSITE" id="PS51163"/>
    </source>
</evidence>
<dbReference type="PANTHER" id="PTHR42828:SF3">
    <property type="entry name" value="THREONYLCARBAMOYL-AMP SYNTHASE"/>
    <property type="match status" value="1"/>
</dbReference>
<dbReference type="PROSITE" id="PS51163">
    <property type="entry name" value="YRDC"/>
    <property type="match status" value="1"/>
</dbReference>
<dbReference type="InterPro" id="IPR006070">
    <property type="entry name" value="Sua5-like_dom"/>
</dbReference>
<gene>
    <name evidence="2" type="ORF">FOZ76_25110</name>
</gene>
<dbReference type="InterPro" id="IPR052532">
    <property type="entry name" value="SUA5_domain"/>
</dbReference>
<protein>
    <submittedName>
        <fullName evidence="2">Threonylcarbamoyl-AMP synthase</fullName>
    </submittedName>
</protein>
<comment type="caution">
    <text evidence="2">The sequence shown here is derived from an EMBL/GenBank/DDBJ whole genome shotgun (WGS) entry which is preliminary data.</text>
</comment>
<reference evidence="2 3" key="1">
    <citation type="submission" date="2019-07" db="EMBL/GenBank/DDBJ databases">
        <title>Qingshengfaniella alkalisoli gen. nov., sp. nov., isolated from saline soil.</title>
        <authorList>
            <person name="Xu L."/>
            <person name="Huang X.-X."/>
            <person name="Sun J.-Q."/>
        </authorList>
    </citation>
    <scope>NUCLEOTIDE SEQUENCE [LARGE SCALE GENOMIC DNA]</scope>
    <source>
        <strain evidence="2 3">DSM 27279</strain>
    </source>
</reference>
<dbReference type="RefSeq" id="WP_143951030.1">
    <property type="nucleotide sequence ID" value="NZ_BAABMB010000005.1"/>
</dbReference>
<dbReference type="SUPFAM" id="SSF55821">
    <property type="entry name" value="YrdC/RibB"/>
    <property type="match status" value="1"/>
</dbReference>
<dbReference type="Gene3D" id="3.90.870.10">
    <property type="entry name" value="DHBP synthase"/>
    <property type="match status" value="1"/>
</dbReference>
<keyword evidence="3" id="KW-1185">Reference proteome</keyword>
<dbReference type="Pfam" id="PF01300">
    <property type="entry name" value="Sua5_yciO_yrdC"/>
    <property type="match status" value="1"/>
</dbReference>
<proteinExistence type="predicted"/>
<organism evidence="2 3">
    <name type="scientific">Verticiella sediminum</name>
    <dbReference type="NCBI Taxonomy" id="1247510"/>
    <lineage>
        <taxon>Bacteria</taxon>
        <taxon>Pseudomonadati</taxon>
        <taxon>Pseudomonadota</taxon>
        <taxon>Betaproteobacteria</taxon>
        <taxon>Burkholderiales</taxon>
        <taxon>Alcaligenaceae</taxon>
        <taxon>Verticiella</taxon>
    </lineage>
</organism>
<dbReference type="OrthoDB" id="9781656at2"/>
<evidence type="ECO:0000313" key="2">
    <source>
        <dbReference type="EMBL" id="TSH88914.1"/>
    </source>
</evidence>
<dbReference type="Proteomes" id="UP000318405">
    <property type="component" value="Unassembled WGS sequence"/>
</dbReference>
<dbReference type="PANTHER" id="PTHR42828">
    <property type="entry name" value="DHBP SYNTHASE RIBB-LIKE ALPHA/BETA DOMAIN-CONTAINING PROTEIN"/>
    <property type="match status" value="1"/>
</dbReference>
<dbReference type="EMBL" id="VLTJ01000042">
    <property type="protein sequence ID" value="TSH88914.1"/>
    <property type="molecule type" value="Genomic_DNA"/>
</dbReference>
<dbReference type="GO" id="GO:0003725">
    <property type="term" value="F:double-stranded RNA binding"/>
    <property type="evidence" value="ECO:0007669"/>
    <property type="project" value="InterPro"/>
</dbReference>
<dbReference type="NCBIfam" id="TIGR00057">
    <property type="entry name" value="L-threonylcarbamoyladenylate synthase"/>
    <property type="match status" value="1"/>
</dbReference>
<accession>A0A556A7Q3</accession>
<feature type="domain" description="YrdC-like" evidence="1">
    <location>
        <begin position="14"/>
        <end position="199"/>
    </location>
</feature>
<evidence type="ECO:0000313" key="3">
    <source>
        <dbReference type="Proteomes" id="UP000318405"/>
    </source>
</evidence>
<name>A0A556A7Q3_9BURK</name>
<dbReference type="AlphaFoldDB" id="A0A556A7Q3"/>
<sequence>MAQYFSVHPFNPQPRLLRQAAQLLGKSGLVAIPTDSSYAVVAALDDKRAAEALRRLRGVDERHHLTLLVADLSEIGQLARVDNKQYRLLKAAMPGAFTFIMQATHEVPRRLSHPSRKTIGVRMPDHPVVRELLKETGPLLSSTLIPPGETEALNDPVEIRARFEHELAAVIEGGPCPNRSTTVVDLTGPAPEVLRLGRGDPKLIGIEG</sequence>
<dbReference type="InterPro" id="IPR017945">
    <property type="entry name" value="DHBP_synth_RibB-like_a/b_dom"/>
</dbReference>